<dbReference type="RefSeq" id="WP_331255911.1">
    <property type="nucleotide sequence ID" value="NZ_CP133270.1"/>
</dbReference>
<dbReference type="Proteomes" id="UP001330434">
    <property type="component" value="Chromosome"/>
</dbReference>
<keyword evidence="3" id="KW-1185">Reference proteome</keyword>
<accession>A0ABZ2C6W9</accession>
<reference evidence="2 3" key="1">
    <citation type="journal article" date="2024" name="Environ. Microbiol.">
        <title>Novel evolutionary insights on the interactions of the Holosporales (Alphaproteobacteria) with eukaryotic hosts from comparative genomics.</title>
        <authorList>
            <person name="Giovannini M."/>
            <person name="Petroni G."/>
            <person name="Castelli M."/>
        </authorList>
    </citation>
    <scope>NUCLEOTIDE SEQUENCE [LARGE SCALE GENOMIC DNA]</scope>
    <source>
        <strain evidence="2 3">US_Bl 15I1</strain>
    </source>
</reference>
<protein>
    <submittedName>
        <fullName evidence="2">Uncharacterized protein</fullName>
    </submittedName>
</protein>
<name>A0ABZ2C6W9_9PROT</name>
<proteinExistence type="predicted"/>
<sequence length="214" mass="24635">MKKFYLIMSSLLISTQLNAVGFNFENPLSEENKQFTWKAYRATCKAHENEKKSVQPSINFELKILSFKQNELRSKLSGLSEEIKTKNFWGTTVNAKEFLGQNYDGKKDLDTATKLDTDYQDFIQRFNIIEEKEQKLKNGETIFPELGDMKLVSLNQAKAILRSLVNEQKSLTSDDAISKYMALIKLGFDNELIEKLITKYEKMIEAYPVADCGK</sequence>
<evidence type="ECO:0000256" key="1">
    <source>
        <dbReference type="SAM" id="SignalP"/>
    </source>
</evidence>
<feature type="chain" id="PRO_5046528083" evidence="1">
    <location>
        <begin position="20"/>
        <end position="214"/>
    </location>
</feature>
<evidence type="ECO:0000313" key="2">
    <source>
        <dbReference type="EMBL" id="WVX67127.1"/>
    </source>
</evidence>
<dbReference type="EMBL" id="CP133270">
    <property type="protein sequence ID" value="WVX67127.1"/>
    <property type="molecule type" value="Genomic_DNA"/>
</dbReference>
<feature type="signal peptide" evidence="1">
    <location>
        <begin position="1"/>
        <end position="19"/>
    </location>
</feature>
<keyword evidence="1" id="KW-0732">Signal</keyword>
<gene>
    <name evidence="2" type="ORF">Bealeia1_01324</name>
</gene>
<organism evidence="2 3">
    <name type="scientific">Candidatus Bealeia paramacronuclearis</name>
    <dbReference type="NCBI Taxonomy" id="1921001"/>
    <lineage>
        <taxon>Bacteria</taxon>
        <taxon>Pseudomonadati</taxon>
        <taxon>Pseudomonadota</taxon>
        <taxon>Alphaproteobacteria</taxon>
        <taxon>Holosporales</taxon>
        <taxon>Holosporaceae</taxon>
        <taxon>Candidatus Bealeia</taxon>
    </lineage>
</organism>
<evidence type="ECO:0000313" key="3">
    <source>
        <dbReference type="Proteomes" id="UP001330434"/>
    </source>
</evidence>